<dbReference type="KEGG" id="nyu:D7D52_31215"/>
<dbReference type="EMBL" id="CP032568">
    <property type="protein sequence ID" value="AYF77542.1"/>
    <property type="molecule type" value="Genomic_DNA"/>
</dbReference>
<name>A0A386ZHZ9_9NOCA</name>
<sequence>MVALLVSLLIVAAFAGLVYRYAPKPGECWGILLERYRPHAPMSDWSVADYEAARQYSDLTAIVSLRPDACPPTPVRRFRRGAPAVTALSAIPCRGETVQF</sequence>
<accession>A0A386ZHZ9</accession>
<proteinExistence type="predicted"/>
<dbReference type="Proteomes" id="UP000267164">
    <property type="component" value="Chromosome"/>
</dbReference>
<dbReference type="AlphaFoldDB" id="A0A386ZHZ9"/>
<evidence type="ECO:0000313" key="2">
    <source>
        <dbReference type="Proteomes" id="UP000267164"/>
    </source>
</evidence>
<gene>
    <name evidence="1" type="ORF">D7D52_31215</name>
</gene>
<dbReference type="OrthoDB" id="4569066at2"/>
<evidence type="ECO:0000313" key="1">
    <source>
        <dbReference type="EMBL" id="AYF77542.1"/>
    </source>
</evidence>
<dbReference type="RefSeq" id="WP_120742107.1">
    <property type="nucleotide sequence ID" value="NZ_CP032568.1"/>
</dbReference>
<reference evidence="1 2" key="1">
    <citation type="submission" date="2018-09" db="EMBL/GenBank/DDBJ databases">
        <title>Nocardia yunnanensis sp. nov., an actinomycete isolated from a soil sample.</title>
        <authorList>
            <person name="Zhang J."/>
        </authorList>
    </citation>
    <scope>NUCLEOTIDE SEQUENCE [LARGE SCALE GENOMIC DNA]</scope>
    <source>
        <strain evidence="1 2">CFHS0054</strain>
    </source>
</reference>
<organism evidence="1 2">
    <name type="scientific">Nocardia yunnanensis</name>
    <dbReference type="NCBI Taxonomy" id="2382165"/>
    <lineage>
        <taxon>Bacteria</taxon>
        <taxon>Bacillati</taxon>
        <taxon>Actinomycetota</taxon>
        <taxon>Actinomycetes</taxon>
        <taxon>Mycobacteriales</taxon>
        <taxon>Nocardiaceae</taxon>
        <taxon>Nocardia</taxon>
    </lineage>
</organism>
<keyword evidence="2" id="KW-1185">Reference proteome</keyword>
<protein>
    <submittedName>
        <fullName evidence="1">Uncharacterized protein</fullName>
    </submittedName>
</protein>